<reference evidence="2" key="1">
    <citation type="journal article" date="2015" name="Nat. Genet.">
        <title>The genome and transcriptome of the zoonotic hookworm Ancylostoma ceylanicum identify infection-specific gene families.</title>
        <authorList>
            <person name="Schwarz E.M."/>
            <person name="Hu Y."/>
            <person name="Antoshechkin I."/>
            <person name="Miller M.M."/>
            <person name="Sternberg P.W."/>
            <person name="Aroian R.V."/>
        </authorList>
    </citation>
    <scope>NUCLEOTIDE SEQUENCE</scope>
    <source>
        <strain evidence="2">HY135</strain>
    </source>
</reference>
<sequence>MSTGGSIVYKYDYGSTNESKLVSVMTFRVYYLIYIKVKCCIYCTCIIRGSVNEAFAFVGFALHITLLQDYPA</sequence>
<proteinExistence type="predicted"/>
<keyword evidence="2" id="KW-1185">Reference proteome</keyword>
<protein>
    <submittedName>
        <fullName evidence="1">Uncharacterized protein</fullName>
    </submittedName>
</protein>
<evidence type="ECO:0000313" key="1">
    <source>
        <dbReference type="EMBL" id="EYC01561.1"/>
    </source>
</evidence>
<name>A0A016TFV1_9BILA</name>
<evidence type="ECO:0000313" key="2">
    <source>
        <dbReference type="Proteomes" id="UP000024635"/>
    </source>
</evidence>
<dbReference type="Proteomes" id="UP000024635">
    <property type="component" value="Unassembled WGS sequence"/>
</dbReference>
<accession>A0A016TFV1</accession>
<gene>
    <name evidence="1" type="primary">Acey_s0106.g3759</name>
    <name evidence="1" type="ORF">Y032_0106g3759</name>
</gene>
<comment type="caution">
    <text evidence="1">The sequence shown here is derived from an EMBL/GenBank/DDBJ whole genome shotgun (WGS) entry which is preliminary data.</text>
</comment>
<dbReference type="AlphaFoldDB" id="A0A016TFV1"/>
<dbReference type="EMBL" id="JARK01001442">
    <property type="protein sequence ID" value="EYC01561.1"/>
    <property type="molecule type" value="Genomic_DNA"/>
</dbReference>
<organism evidence="1 2">
    <name type="scientific">Ancylostoma ceylanicum</name>
    <dbReference type="NCBI Taxonomy" id="53326"/>
    <lineage>
        <taxon>Eukaryota</taxon>
        <taxon>Metazoa</taxon>
        <taxon>Ecdysozoa</taxon>
        <taxon>Nematoda</taxon>
        <taxon>Chromadorea</taxon>
        <taxon>Rhabditida</taxon>
        <taxon>Rhabditina</taxon>
        <taxon>Rhabditomorpha</taxon>
        <taxon>Strongyloidea</taxon>
        <taxon>Ancylostomatidae</taxon>
        <taxon>Ancylostomatinae</taxon>
        <taxon>Ancylostoma</taxon>
    </lineage>
</organism>